<feature type="domain" description="NF-X1-type" evidence="9">
    <location>
        <begin position="504"/>
        <end position="524"/>
    </location>
</feature>
<evidence type="ECO:0000256" key="7">
    <source>
        <dbReference type="SAM" id="MobiDB-lite"/>
    </source>
</evidence>
<comment type="similarity">
    <text evidence="1">Belongs to the NFX1 family.</text>
</comment>
<dbReference type="InterPro" id="IPR034078">
    <property type="entry name" value="NFX1_fam"/>
</dbReference>
<name>E0VZX8_PEDHC</name>
<keyword evidence="8" id="KW-0812">Transmembrane</keyword>
<feature type="domain" description="NF-X1-type" evidence="9">
    <location>
        <begin position="209"/>
        <end position="227"/>
    </location>
</feature>
<keyword evidence="3" id="KW-0677">Repeat</keyword>
<keyword evidence="2" id="KW-0479">Metal-binding</keyword>
<proteinExistence type="inferred from homology"/>
<dbReference type="OMA" id="KCQSVCH"/>
<organism>
    <name type="scientific">Pediculus humanus subsp. corporis</name>
    <name type="common">Body louse</name>
    <dbReference type="NCBI Taxonomy" id="121224"/>
    <lineage>
        <taxon>Eukaryota</taxon>
        <taxon>Metazoa</taxon>
        <taxon>Ecdysozoa</taxon>
        <taxon>Arthropoda</taxon>
        <taxon>Hexapoda</taxon>
        <taxon>Insecta</taxon>
        <taxon>Pterygota</taxon>
        <taxon>Neoptera</taxon>
        <taxon>Paraneoptera</taxon>
        <taxon>Psocodea</taxon>
        <taxon>Troctomorpha</taxon>
        <taxon>Phthiraptera</taxon>
        <taxon>Anoplura</taxon>
        <taxon>Pediculidae</taxon>
        <taxon>Pediculus</taxon>
    </lineage>
</organism>
<feature type="domain" description="NF-X1-type" evidence="9">
    <location>
        <begin position="447"/>
        <end position="466"/>
    </location>
</feature>
<dbReference type="RefSeq" id="XP_002431671.1">
    <property type="nucleotide sequence ID" value="XM_002431626.1"/>
</dbReference>
<dbReference type="PANTHER" id="PTHR12360:SF1">
    <property type="entry name" value="NF-X1-TYPE ZINC FINGER PROTEIN NFXL1"/>
    <property type="match status" value="1"/>
</dbReference>
<gene>
    <name evidence="11" type="primary">8235625</name>
    <name evidence="10" type="ORF">Phum_PHUM540460</name>
</gene>
<dbReference type="EnsemblMetazoa" id="PHUM540460-RA">
    <property type="protein sequence ID" value="PHUM540460-PA"/>
    <property type="gene ID" value="PHUM540460"/>
</dbReference>
<evidence type="ECO:0000259" key="9">
    <source>
        <dbReference type="SMART" id="SM00438"/>
    </source>
</evidence>
<dbReference type="PANTHER" id="PTHR12360">
    <property type="entry name" value="NUCLEAR TRANSCRIPTION FACTOR, X-BOX BINDING 1 NFX1"/>
    <property type="match status" value="1"/>
</dbReference>
<keyword evidence="8" id="KW-1133">Transmembrane helix</keyword>
<accession>E0VZX8</accession>
<dbReference type="InterPro" id="IPR000967">
    <property type="entry name" value="Znf_NFX1"/>
</dbReference>
<dbReference type="STRING" id="121224.E0VZX8"/>
<dbReference type="HOGENOM" id="CLU_014224_0_0_1"/>
<dbReference type="SMART" id="SM00438">
    <property type="entry name" value="ZnF_NFX"/>
    <property type="match status" value="11"/>
</dbReference>
<feature type="domain" description="NF-X1-type" evidence="9">
    <location>
        <begin position="653"/>
        <end position="671"/>
    </location>
</feature>
<dbReference type="EMBL" id="DS235854">
    <property type="protein sequence ID" value="EEB18933.1"/>
    <property type="molecule type" value="Genomic_DNA"/>
</dbReference>
<reference evidence="11" key="3">
    <citation type="submission" date="2020-05" db="UniProtKB">
        <authorList>
            <consortium name="EnsemblMetazoa"/>
        </authorList>
    </citation>
    <scope>IDENTIFICATION</scope>
    <source>
        <strain evidence="11">USDA</strain>
    </source>
</reference>
<dbReference type="Pfam" id="PF01422">
    <property type="entry name" value="zf-NF-X1"/>
    <property type="match status" value="10"/>
</dbReference>
<feature type="compositionally biased region" description="Polar residues" evidence="7">
    <location>
        <begin position="8"/>
        <end position="27"/>
    </location>
</feature>
<feature type="coiled-coil region" evidence="6">
    <location>
        <begin position="773"/>
        <end position="803"/>
    </location>
</feature>
<feature type="domain" description="NF-X1-type" evidence="9">
    <location>
        <begin position="533"/>
        <end position="571"/>
    </location>
</feature>
<evidence type="ECO:0000256" key="8">
    <source>
        <dbReference type="SAM" id="Phobius"/>
    </source>
</evidence>
<dbReference type="InParanoid" id="E0VZX8"/>
<evidence type="ECO:0000256" key="4">
    <source>
        <dbReference type="ARBA" id="ARBA00022771"/>
    </source>
</evidence>
<dbReference type="CTD" id="8235625"/>
<dbReference type="GO" id="GO:0005634">
    <property type="term" value="C:nucleus"/>
    <property type="evidence" value="ECO:0007669"/>
    <property type="project" value="InterPro"/>
</dbReference>
<evidence type="ECO:0000313" key="12">
    <source>
        <dbReference type="Proteomes" id="UP000009046"/>
    </source>
</evidence>
<dbReference type="CDD" id="cd06008">
    <property type="entry name" value="NF-X1-zinc-finger"/>
    <property type="match status" value="6"/>
</dbReference>
<dbReference type="GO" id="GO:0000981">
    <property type="term" value="F:DNA-binding transcription factor activity, RNA polymerase II-specific"/>
    <property type="evidence" value="ECO:0007669"/>
    <property type="project" value="TreeGrafter"/>
</dbReference>
<feature type="domain" description="NF-X1-type" evidence="9">
    <location>
        <begin position="368"/>
        <end position="387"/>
    </location>
</feature>
<dbReference type="eggNOG" id="KOG1952">
    <property type="taxonomic scope" value="Eukaryota"/>
</dbReference>
<dbReference type="GO" id="GO:0008270">
    <property type="term" value="F:zinc ion binding"/>
    <property type="evidence" value="ECO:0007669"/>
    <property type="project" value="UniProtKB-KW"/>
</dbReference>
<feature type="domain" description="NF-X1-type" evidence="9">
    <location>
        <begin position="315"/>
        <end position="334"/>
    </location>
</feature>
<dbReference type="EMBL" id="AAZO01006564">
    <property type="status" value="NOT_ANNOTATED_CDS"/>
    <property type="molecule type" value="Genomic_DNA"/>
</dbReference>
<dbReference type="OrthoDB" id="536399at2759"/>
<evidence type="ECO:0000256" key="5">
    <source>
        <dbReference type="ARBA" id="ARBA00022833"/>
    </source>
</evidence>
<reference evidence="10" key="2">
    <citation type="submission" date="2007-04" db="EMBL/GenBank/DDBJ databases">
        <title>The genome of the human body louse.</title>
        <authorList>
            <consortium name="The Human Body Louse Genome Consortium"/>
            <person name="Kirkness E."/>
            <person name="Walenz B."/>
            <person name="Hass B."/>
            <person name="Bruggner R."/>
            <person name="Strausberg R."/>
        </authorList>
    </citation>
    <scope>NUCLEOTIDE SEQUENCE</scope>
    <source>
        <strain evidence="10">USDA</strain>
    </source>
</reference>
<reference evidence="10" key="1">
    <citation type="submission" date="2007-04" db="EMBL/GenBank/DDBJ databases">
        <title>Annotation of Pediculus humanus corporis strain USDA.</title>
        <authorList>
            <person name="Kirkness E."/>
            <person name="Hannick L."/>
            <person name="Hass B."/>
            <person name="Bruggner R."/>
            <person name="Lawson D."/>
            <person name="Bidwell S."/>
            <person name="Joardar V."/>
            <person name="Caler E."/>
            <person name="Walenz B."/>
            <person name="Inman J."/>
            <person name="Schobel S."/>
            <person name="Galinsky K."/>
            <person name="Amedeo P."/>
            <person name="Strausberg R."/>
        </authorList>
    </citation>
    <scope>NUCLEOTIDE SEQUENCE</scope>
    <source>
        <strain evidence="10">USDA</strain>
    </source>
</reference>
<keyword evidence="12" id="KW-1185">Reference proteome</keyword>
<dbReference type="VEuPathDB" id="VectorBase:PHUM540460"/>
<evidence type="ECO:0000256" key="1">
    <source>
        <dbReference type="ARBA" id="ARBA00007269"/>
    </source>
</evidence>
<feature type="domain" description="NF-X1-type" evidence="9">
    <location>
        <begin position="613"/>
        <end position="643"/>
    </location>
</feature>
<evidence type="ECO:0000256" key="2">
    <source>
        <dbReference type="ARBA" id="ARBA00022723"/>
    </source>
</evidence>
<keyword evidence="5" id="KW-0862">Zinc</keyword>
<evidence type="ECO:0000256" key="3">
    <source>
        <dbReference type="ARBA" id="ARBA00022737"/>
    </source>
</evidence>
<dbReference type="CDD" id="cd16697">
    <property type="entry name" value="RING-CH-C4HC3_NFXL1"/>
    <property type="match status" value="1"/>
</dbReference>
<dbReference type="GO" id="GO:0000977">
    <property type="term" value="F:RNA polymerase II transcription regulatory region sequence-specific DNA binding"/>
    <property type="evidence" value="ECO:0007669"/>
    <property type="project" value="TreeGrafter"/>
</dbReference>
<dbReference type="KEGG" id="phu:Phum_PHUM540460"/>
<evidence type="ECO:0000313" key="11">
    <source>
        <dbReference type="EnsemblMetazoa" id="PHUM540460-PA"/>
    </source>
</evidence>
<keyword evidence="6" id="KW-0175">Coiled coil</keyword>
<keyword evidence="8" id="KW-0472">Membrane</keyword>
<feature type="transmembrane region" description="Helical" evidence="8">
    <location>
        <begin position="831"/>
        <end position="850"/>
    </location>
</feature>
<feature type="domain" description="NF-X1-type" evidence="9">
    <location>
        <begin position="715"/>
        <end position="736"/>
    </location>
</feature>
<feature type="domain" description="NF-X1-type" evidence="9">
    <location>
        <begin position="262"/>
        <end position="281"/>
    </location>
</feature>
<feature type="domain" description="NF-X1-type" evidence="9">
    <location>
        <begin position="420"/>
        <end position="439"/>
    </location>
</feature>
<evidence type="ECO:0000313" key="10">
    <source>
        <dbReference type="EMBL" id="EEB18933.1"/>
    </source>
</evidence>
<dbReference type="GeneID" id="8235625"/>
<dbReference type="FunCoup" id="E0VZX8">
    <property type="interactions" value="2170"/>
</dbReference>
<sequence length="851" mass="95889">MNGDKNVWNKSQNPWKNKNSVANNKNTAEIKFKNAQEKLQASVNKHLEQQEYESSSDEEPLESESILSSVFKNYDQFNDKHEGVERTQQFLENAFQSGAGICLICIGSIKRADTIWNCLECYSCFHLICIVKWANDSIHQQKLTQEDLPAFRKTQILWACPKCRHDYKPESVPQKSYCFCGKVEDPEFHPWLIPHSCGETCGKKLKPECGHSCLLLCHPGPCPPCPKTVQAKCHCGKKGPKHSRCSNKLWSCNSKCSKPLLCKKHNCDQICHSGDCPPCNRESSQKCQCGLQERKQPCLTPNWQCEKVCGKPLSCGFHKCLIRCHSGPCGCCPSSLERTCPCGKTNHLLPCTVDVPTCNETCDKILDCGIHKCPQKCHKDKCGMCLVIEKKQCRCGLHKKELPCQKSFTCETKCKRIKNCLKHACNRKCCDMNCLPCEKPCGKTLKCGYHKCPLVCHKGQCYPCPEVAHVKCRCGKTSITVPCGRQKKTCPPKCNKKCSIPPTCHHPSREPHSCHFGECPPCKQICNKTRSNCDHLCPAPCHSAVWVKIEDNHRPAGPWEISEPKQKKCKLPCPDCQAPVSVTCLGGHETCDWPCYKAKPSSCHRPCGRLLKCTNHTCQKPCHVVSGAGDSFFADESCLECESECLKVRPPGCSHKCPKPCHSGPCPPCTQNIKSKCHCGVLMLINKCSELNSVQDDVKDKLLSCGNKCPKNYPCGHKCKSDCHVGDCPDPDSCRKKVKKSCKCGKVKKEITCDMARACKKEFLDCDETCLIKSIQEKREKELETEKRKLEEEKRSLNEYEKFQNKFRTGRKGKQKKKMVEEEKPSFASKYWIFILSAFFGTIVTIIYLMQ</sequence>
<dbReference type="AlphaFoldDB" id="E0VZX8"/>
<keyword evidence="4" id="KW-0863">Zinc-finger</keyword>
<protein>
    <submittedName>
        <fullName evidence="10 11">Nuclear transcription factor, X-box binding protein, putative</fullName>
    </submittedName>
</protein>
<dbReference type="Proteomes" id="UP000009046">
    <property type="component" value="Unassembled WGS sequence"/>
</dbReference>
<feature type="region of interest" description="Disordered" evidence="7">
    <location>
        <begin position="1"/>
        <end position="27"/>
    </location>
</feature>
<evidence type="ECO:0000256" key="6">
    <source>
        <dbReference type="SAM" id="Coils"/>
    </source>
</evidence>